<sequence>MEQAASFVYASRFIDQLPGGYRFVVQDNGDNLSKGQAQLISFARAIAGNSELIILDEATSVVDSITEQYVQQAIANIFSLKTVIAVAHRLSTIRNSDMILVLEDGQIIERGTHTELLKHGGKYARLL</sequence>
<dbReference type="InterPro" id="IPR027417">
    <property type="entry name" value="P-loop_NTPase"/>
</dbReference>
<proteinExistence type="predicted"/>
<evidence type="ECO:0000259" key="1">
    <source>
        <dbReference type="Pfam" id="PF00005"/>
    </source>
</evidence>
<keyword evidence="2" id="KW-0547">Nucleotide-binding</keyword>
<dbReference type="PANTHER" id="PTHR43394:SF1">
    <property type="entry name" value="ATP-BINDING CASSETTE SUB-FAMILY B MEMBER 10, MITOCHONDRIAL"/>
    <property type="match status" value="1"/>
</dbReference>
<accession>A0A831PJ74</accession>
<evidence type="ECO:0000313" key="2">
    <source>
        <dbReference type="EMBL" id="HDR51454.1"/>
    </source>
</evidence>
<dbReference type="AlphaFoldDB" id="A0A831PJ74"/>
<dbReference type="InterPro" id="IPR039421">
    <property type="entry name" value="Type_1_exporter"/>
</dbReference>
<comment type="caution">
    <text evidence="2">The sequence shown here is derived from an EMBL/GenBank/DDBJ whole genome shotgun (WGS) entry which is preliminary data.</text>
</comment>
<reference evidence="2" key="1">
    <citation type="journal article" date="2020" name="mSystems">
        <title>Genome- and Community-Level Interaction Insights into Carbon Utilization and Element Cycling Functions of Hydrothermarchaeota in Hydrothermal Sediment.</title>
        <authorList>
            <person name="Zhou Z."/>
            <person name="Liu Y."/>
            <person name="Xu W."/>
            <person name="Pan J."/>
            <person name="Luo Z.H."/>
            <person name="Li M."/>
        </authorList>
    </citation>
    <scope>NUCLEOTIDE SEQUENCE [LARGE SCALE GENOMIC DNA]</scope>
    <source>
        <strain evidence="2">SpSt-1217</strain>
    </source>
</reference>
<protein>
    <submittedName>
        <fullName evidence="2">ATP-binding cassette domain-containing protein</fullName>
    </submittedName>
</protein>
<organism evidence="2">
    <name type="scientific">Mariniphaga anaerophila</name>
    <dbReference type="NCBI Taxonomy" id="1484053"/>
    <lineage>
        <taxon>Bacteria</taxon>
        <taxon>Pseudomonadati</taxon>
        <taxon>Bacteroidota</taxon>
        <taxon>Bacteroidia</taxon>
        <taxon>Marinilabiliales</taxon>
        <taxon>Prolixibacteraceae</taxon>
        <taxon>Mariniphaga</taxon>
    </lineage>
</organism>
<feature type="domain" description="ABC transporter" evidence="1">
    <location>
        <begin position="24"/>
        <end position="60"/>
    </location>
</feature>
<dbReference type="GO" id="GO:0016887">
    <property type="term" value="F:ATP hydrolysis activity"/>
    <property type="evidence" value="ECO:0007669"/>
    <property type="project" value="InterPro"/>
</dbReference>
<dbReference type="InterPro" id="IPR003439">
    <property type="entry name" value="ABC_transporter-like_ATP-bd"/>
</dbReference>
<keyword evidence="2" id="KW-0067">ATP-binding</keyword>
<dbReference type="GO" id="GO:0005524">
    <property type="term" value="F:ATP binding"/>
    <property type="evidence" value="ECO:0007669"/>
    <property type="project" value="UniProtKB-KW"/>
</dbReference>
<gene>
    <name evidence="2" type="ORF">ENN90_07525</name>
</gene>
<dbReference type="SUPFAM" id="SSF52540">
    <property type="entry name" value="P-loop containing nucleoside triphosphate hydrolases"/>
    <property type="match status" value="1"/>
</dbReference>
<dbReference type="Gene3D" id="3.40.50.300">
    <property type="entry name" value="P-loop containing nucleotide triphosphate hydrolases"/>
    <property type="match status" value="1"/>
</dbReference>
<feature type="non-terminal residue" evidence="2">
    <location>
        <position position="127"/>
    </location>
</feature>
<dbReference type="Proteomes" id="UP000886047">
    <property type="component" value="Unassembled WGS sequence"/>
</dbReference>
<name>A0A831PJ74_9BACT</name>
<dbReference type="EMBL" id="DSDK01000411">
    <property type="protein sequence ID" value="HDR51454.1"/>
    <property type="molecule type" value="Genomic_DNA"/>
</dbReference>
<dbReference type="PANTHER" id="PTHR43394">
    <property type="entry name" value="ATP-DEPENDENT PERMEASE MDL1, MITOCHONDRIAL"/>
    <property type="match status" value="1"/>
</dbReference>
<dbReference type="Pfam" id="PF00005">
    <property type="entry name" value="ABC_tran"/>
    <property type="match status" value="1"/>
</dbReference>
<dbReference type="GO" id="GO:0015421">
    <property type="term" value="F:ABC-type oligopeptide transporter activity"/>
    <property type="evidence" value="ECO:0007669"/>
    <property type="project" value="TreeGrafter"/>
</dbReference>